<keyword evidence="1" id="KW-0813">Transport</keyword>
<gene>
    <name evidence="4" type="ORF">OFUS_LOCUS23902</name>
</gene>
<sequence>MLDGLVAGLINKYLGKYIQNLDSDNLNISILSGNVELTDLQLRPEALFELDLPIEVKAGYVGKIYLSIPWTSLYSLPVIASVEDVYVIAGPLSDRKYDAEKEKNLANAIKRQKLEDLEMSKTEKGEETESNDQGFFDSLAATIVNNIQVFVKNIHIRYEDNVTIPNQPFAFGVTLKNFSAETTNSQWQVTQIDSNAQVIHKQVKLDSLSAYWNAYCPEQSLVRGKLFTTAWRNLLKNSLETKKIMNEDFDYVIRPISGETKVILNKDGKLNIPMLIADLVIEDIDIIFSRQQYLNLMALLDSFKLMALNQRYRKYAPDMPVKGNAHLWWKYAYNAIVEEKIRPYSWSRIKEHRNKYRQYKNLYKRKLENPSDNEVKNRLKQLEDNLDIANILMAREHAKLEFTKEAPERADKKEKEQSWWNWAFGSDDSDDEEKVVIDKSRTDWLSKLTPEEKEKLYKGIGYDVNASAHSEHPPEYVAHKINIHLTACTISLVNYSREVLKVSVANFSTAIQNRPQSNGFRIGGRTESFIVEGASVENDLVAIITSDIGVYAPVQDQQVFNFDFDMNPVYIAADFAVRLNVQPVEIVYDKHSLSEVLSFFQAASVSASDIAAAATSSLNQMVEISRAGLYYAINQHKTIHLSVNMHSPYVVIPEYGTLHRRGNVLVLDFGKLKVESELQTKDINLEDATFSEIETRLYDKFNITVTDVKALLADSGDDWHTAQTQADSKYHIIPTVEMQLSFFNTVKPDYKALPQQKIVANLPTLKLNVSDEKIVMLSDFLQNIPLPSHSESIPMMMSDSVDGGLNVDTVHPVFSMEEVVLEPSLNDLKALRRSVWNNSVIRRPRFKRDQVDRTAKRLSHLVIPEDEEYYSASDHSDEEVEEWARL</sequence>
<evidence type="ECO:0000256" key="1">
    <source>
        <dbReference type="ARBA" id="ARBA00022448"/>
    </source>
</evidence>
<dbReference type="Proteomes" id="UP000749559">
    <property type="component" value="Unassembled WGS sequence"/>
</dbReference>
<feature type="domain" description="Chorein N-terminal" evidence="3">
    <location>
        <begin position="1"/>
        <end position="787"/>
    </location>
</feature>
<organism evidence="4 5">
    <name type="scientific">Owenia fusiformis</name>
    <name type="common">Polychaete worm</name>
    <dbReference type="NCBI Taxonomy" id="6347"/>
    <lineage>
        <taxon>Eukaryota</taxon>
        <taxon>Metazoa</taxon>
        <taxon>Spiralia</taxon>
        <taxon>Lophotrochozoa</taxon>
        <taxon>Annelida</taxon>
        <taxon>Polychaeta</taxon>
        <taxon>Sedentaria</taxon>
        <taxon>Canalipalpata</taxon>
        <taxon>Sabellida</taxon>
        <taxon>Oweniida</taxon>
        <taxon>Oweniidae</taxon>
        <taxon>Owenia</taxon>
    </lineage>
</organism>
<keyword evidence="5" id="KW-1185">Reference proteome</keyword>
<name>A0A8S4Q3T2_OWEFU</name>
<feature type="coiled-coil region" evidence="2">
    <location>
        <begin position="349"/>
        <end position="399"/>
    </location>
</feature>
<dbReference type="PANTHER" id="PTHR16166">
    <property type="entry name" value="VACUOLAR PROTEIN SORTING-ASSOCIATED PROTEIN VPS13"/>
    <property type="match status" value="1"/>
</dbReference>
<dbReference type="InterPro" id="IPR026847">
    <property type="entry name" value="VPS13"/>
</dbReference>
<evidence type="ECO:0000256" key="2">
    <source>
        <dbReference type="SAM" id="Coils"/>
    </source>
</evidence>
<proteinExistence type="predicted"/>
<dbReference type="GO" id="GO:0006623">
    <property type="term" value="P:protein targeting to vacuole"/>
    <property type="evidence" value="ECO:0007669"/>
    <property type="project" value="TreeGrafter"/>
</dbReference>
<accession>A0A8S4Q3T2</accession>
<dbReference type="EMBL" id="CAIIXF020000011">
    <property type="protein sequence ID" value="CAH1799949.1"/>
    <property type="molecule type" value="Genomic_DNA"/>
</dbReference>
<protein>
    <recommendedName>
        <fullName evidence="3">Chorein N-terminal domain-containing protein</fullName>
    </recommendedName>
</protein>
<evidence type="ECO:0000259" key="3">
    <source>
        <dbReference type="Pfam" id="PF12624"/>
    </source>
</evidence>
<evidence type="ECO:0000313" key="4">
    <source>
        <dbReference type="EMBL" id="CAH1799949.1"/>
    </source>
</evidence>
<dbReference type="PANTHER" id="PTHR16166:SF146">
    <property type="entry name" value="VACUOLAR PROTEIN SORTING-ASSOCIATED PROTEIN 13A-LIKE ISOFORM X1"/>
    <property type="match status" value="1"/>
</dbReference>
<comment type="caution">
    <text evidence="4">The sequence shown here is derived from an EMBL/GenBank/DDBJ whole genome shotgun (WGS) entry which is preliminary data.</text>
</comment>
<keyword evidence="2" id="KW-0175">Coiled coil</keyword>
<dbReference type="Pfam" id="PF12624">
    <property type="entry name" value="VPS13_N"/>
    <property type="match status" value="1"/>
</dbReference>
<dbReference type="InterPro" id="IPR026854">
    <property type="entry name" value="VPS13_N"/>
</dbReference>
<reference evidence="4" key="1">
    <citation type="submission" date="2022-03" db="EMBL/GenBank/DDBJ databases">
        <authorList>
            <person name="Martin C."/>
        </authorList>
    </citation>
    <scope>NUCLEOTIDE SEQUENCE</scope>
</reference>
<dbReference type="OrthoDB" id="428159at2759"/>
<dbReference type="GO" id="GO:0045053">
    <property type="term" value="P:protein retention in Golgi apparatus"/>
    <property type="evidence" value="ECO:0007669"/>
    <property type="project" value="TreeGrafter"/>
</dbReference>
<evidence type="ECO:0000313" key="5">
    <source>
        <dbReference type="Proteomes" id="UP000749559"/>
    </source>
</evidence>
<dbReference type="AlphaFoldDB" id="A0A8S4Q3T2"/>